<accession>A0A418YBT1</accession>
<dbReference type="EMBL" id="QZCH01000023">
    <property type="protein sequence ID" value="RJG41899.1"/>
    <property type="molecule type" value="Genomic_DNA"/>
</dbReference>
<feature type="transmembrane region" description="Helical" evidence="2">
    <location>
        <begin position="396"/>
        <end position="417"/>
    </location>
</feature>
<dbReference type="Proteomes" id="UP000283255">
    <property type="component" value="Unassembled WGS sequence"/>
</dbReference>
<feature type="transmembrane region" description="Helical" evidence="2">
    <location>
        <begin position="192"/>
        <end position="212"/>
    </location>
</feature>
<protein>
    <submittedName>
        <fullName evidence="3">Uncharacterized protein</fullName>
    </submittedName>
</protein>
<evidence type="ECO:0000256" key="1">
    <source>
        <dbReference type="SAM" id="MobiDB-lite"/>
    </source>
</evidence>
<reference evidence="3 4" key="2">
    <citation type="submission" date="2019-01" db="EMBL/GenBank/DDBJ databases">
        <title>Motilimonas pumilus sp. nov., isolated from the gut of sea cucumber (Apostichopus japonicus).</title>
        <authorList>
            <person name="Wang F.-Q."/>
            <person name="Ren L.-H."/>
            <person name="Lin Y.-W."/>
            <person name="Sun G.-H."/>
            <person name="Du Z.-J."/>
            <person name="Zhao J.-X."/>
            <person name="Liu X.-J."/>
            <person name="Liu L.-J."/>
        </authorList>
    </citation>
    <scope>NUCLEOTIDE SEQUENCE [LARGE SCALE GENOMIC DNA]</scope>
    <source>
        <strain evidence="3 4">PLHSC7-2</strain>
    </source>
</reference>
<gene>
    <name evidence="3" type="ORF">D1Z90_15515</name>
</gene>
<organism evidence="3 4">
    <name type="scientific">Motilimonas pumila</name>
    <dbReference type="NCBI Taxonomy" id="2303987"/>
    <lineage>
        <taxon>Bacteria</taxon>
        <taxon>Pseudomonadati</taxon>
        <taxon>Pseudomonadota</taxon>
        <taxon>Gammaproteobacteria</taxon>
        <taxon>Alteromonadales</taxon>
        <taxon>Alteromonadales genera incertae sedis</taxon>
        <taxon>Motilimonas</taxon>
    </lineage>
</organism>
<evidence type="ECO:0000256" key="2">
    <source>
        <dbReference type="SAM" id="Phobius"/>
    </source>
</evidence>
<dbReference type="RefSeq" id="WP_119911704.1">
    <property type="nucleotide sequence ID" value="NZ_QZCH01000023.1"/>
</dbReference>
<proteinExistence type="predicted"/>
<feature type="transmembrane region" description="Helical" evidence="2">
    <location>
        <begin position="50"/>
        <end position="67"/>
    </location>
</feature>
<sequence>MAYDYGSSGLGIKNPYKVEGFIRLIAGVLISLLGLYGLLSVPQLVEQDIITGWIYAGFGFLLLILGLKRAGGGAFQLFRFFVGRSVPSSLAFNFTKSEKDNALAEKKSLAYNSDALEAMLMGRKNSTFIEPQGWLSRLVHSLFPKLIFLPYPVRNITQDIASVLMTTVVAFVAFGLASFVSASGLAGSAGHIITPVFSVLLLVYLVLTWRSVAAEIVLSRVTRIQSKGAASLAKIIAFSILFPVAIGLSYQYFNEFFQQLDKTTQGDLIKEIDRLAVFSAWPSLMLLLALAVVASVIIISLVIARTKHIEATTEVSEYRDNLQESVHPNEIFINIENIVLANRRYKEIPNRTYRDFDPKLKEQSQGKGSFSGELLIETQPEFKPVEFSPLTKKVRLFSTIAGQVLVVVAAYLFYLLASDVSALATFIEKVIETKRHSEQQTLDYIVEASVLLVGFLGAFFSWQIVSTVGRILGNASHVFWSEMQFESLLMYMKTEGTFTESKISTGMAINDSTRSENVVVRSSITPWLVSSRITTSTFATSGNQNLELPRYIMSLKKNDQELETIVQEIKGFLQARETLAGFKNTADLQNAENILQVNQVSRQTHQQDALSQKEQEQAAAIKQNEQQETAELRPTLSPEAENN</sequence>
<evidence type="ECO:0000313" key="4">
    <source>
        <dbReference type="Proteomes" id="UP000283255"/>
    </source>
</evidence>
<keyword evidence="2" id="KW-0812">Transmembrane</keyword>
<evidence type="ECO:0000313" key="3">
    <source>
        <dbReference type="EMBL" id="RJG41899.1"/>
    </source>
</evidence>
<keyword evidence="4" id="KW-1185">Reference proteome</keyword>
<comment type="caution">
    <text evidence="3">The sequence shown here is derived from an EMBL/GenBank/DDBJ whole genome shotgun (WGS) entry which is preliminary data.</text>
</comment>
<keyword evidence="2" id="KW-1133">Transmembrane helix</keyword>
<feature type="transmembrane region" description="Helical" evidence="2">
    <location>
        <begin position="444"/>
        <end position="465"/>
    </location>
</feature>
<feature type="compositionally biased region" description="Low complexity" evidence="1">
    <location>
        <begin position="617"/>
        <end position="627"/>
    </location>
</feature>
<reference evidence="3 4" key="1">
    <citation type="submission" date="2018-09" db="EMBL/GenBank/DDBJ databases">
        <authorList>
            <person name="Wang F."/>
        </authorList>
    </citation>
    <scope>NUCLEOTIDE SEQUENCE [LARGE SCALE GENOMIC DNA]</scope>
    <source>
        <strain evidence="3 4">PLHSC7-2</strain>
    </source>
</reference>
<feature type="transmembrane region" description="Helical" evidence="2">
    <location>
        <begin position="284"/>
        <end position="304"/>
    </location>
</feature>
<dbReference type="AlphaFoldDB" id="A0A418YBT1"/>
<dbReference type="OrthoDB" id="8481281at2"/>
<feature type="transmembrane region" description="Helical" evidence="2">
    <location>
        <begin position="21"/>
        <end position="38"/>
    </location>
</feature>
<feature type="transmembrane region" description="Helical" evidence="2">
    <location>
        <begin position="160"/>
        <end position="180"/>
    </location>
</feature>
<keyword evidence="2" id="KW-0472">Membrane</keyword>
<name>A0A418YBT1_9GAMM</name>
<feature type="region of interest" description="Disordered" evidence="1">
    <location>
        <begin position="604"/>
        <end position="643"/>
    </location>
</feature>
<feature type="transmembrane region" description="Helical" evidence="2">
    <location>
        <begin position="232"/>
        <end position="253"/>
    </location>
</feature>